<dbReference type="Pfam" id="PF00072">
    <property type="entry name" value="Response_reg"/>
    <property type="match status" value="1"/>
</dbReference>
<dbReference type="FunFam" id="3.40.50.2300:FF:000018">
    <property type="entry name" value="DNA-binding transcriptional regulator NtrC"/>
    <property type="match status" value="1"/>
</dbReference>
<dbReference type="GO" id="GO:0006355">
    <property type="term" value="P:regulation of DNA-templated transcription"/>
    <property type="evidence" value="ECO:0007669"/>
    <property type="project" value="InterPro"/>
</dbReference>
<dbReference type="Pfam" id="PF00158">
    <property type="entry name" value="Sigma54_activat"/>
    <property type="match status" value="1"/>
</dbReference>
<evidence type="ECO:0000313" key="15">
    <source>
        <dbReference type="Proteomes" id="UP000824225"/>
    </source>
</evidence>
<dbReference type="InterPro" id="IPR003593">
    <property type="entry name" value="AAA+_ATPase"/>
</dbReference>
<dbReference type="PROSITE" id="PS50045">
    <property type="entry name" value="SIGMA54_INTERACT_4"/>
    <property type="match status" value="1"/>
</dbReference>
<feature type="domain" description="Sigma-54 factor interaction" evidence="12">
    <location>
        <begin position="145"/>
        <end position="374"/>
    </location>
</feature>
<dbReference type="EMBL" id="DXAN01000032">
    <property type="protein sequence ID" value="HJA09464.1"/>
    <property type="molecule type" value="Genomic_DNA"/>
</dbReference>
<dbReference type="Gene3D" id="3.40.50.300">
    <property type="entry name" value="P-loop containing nucleotide triphosphate hydrolases"/>
    <property type="match status" value="1"/>
</dbReference>
<keyword evidence="10" id="KW-0804">Transcription</keyword>
<keyword evidence="5" id="KW-0067">ATP-binding</keyword>
<dbReference type="Gene3D" id="3.40.50.2300">
    <property type="match status" value="1"/>
</dbReference>
<feature type="modified residue" description="4-aspartylphosphate" evidence="11">
    <location>
        <position position="55"/>
    </location>
</feature>
<keyword evidence="3 11" id="KW-0597">Phosphoprotein</keyword>
<dbReference type="GO" id="GO:0005737">
    <property type="term" value="C:cytoplasm"/>
    <property type="evidence" value="ECO:0007669"/>
    <property type="project" value="UniProtKB-SubCell"/>
</dbReference>
<reference evidence="14" key="1">
    <citation type="journal article" date="2021" name="PeerJ">
        <title>Extensive microbial diversity within the chicken gut microbiome revealed by metagenomics and culture.</title>
        <authorList>
            <person name="Gilroy R."/>
            <person name="Ravi A."/>
            <person name="Getino M."/>
            <person name="Pursley I."/>
            <person name="Horton D.L."/>
            <person name="Alikhan N.F."/>
            <person name="Baker D."/>
            <person name="Gharbi K."/>
            <person name="Hall N."/>
            <person name="Watson M."/>
            <person name="Adriaenssens E.M."/>
            <person name="Foster-Nyarko E."/>
            <person name="Jarju S."/>
            <person name="Secka A."/>
            <person name="Antonio M."/>
            <person name="Oren A."/>
            <person name="Chaudhuri R.R."/>
            <person name="La Ragione R."/>
            <person name="Hildebrand F."/>
            <person name="Pallen M.J."/>
        </authorList>
    </citation>
    <scope>NUCLEOTIDE SEQUENCE</scope>
    <source>
        <strain evidence="14">CHK186-16707</strain>
    </source>
</reference>
<evidence type="ECO:0000256" key="5">
    <source>
        <dbReference type="ARBA" id="ARBA00022840"/>
    </source>
</evidence>
<dbReference type="InterPro" id="IPR001789">
    <property type="entry name" value="Sig_transdc_resp-reg_receiver"/>
</dbReference>
<dbReference type="InterPro" id="IPR002197">
    <property type="entry name" value="HTH_Fis"/>
</dbReference>
<keyword evidence="4" id="KW-0547">Nucleotide-binding</keyword>
<dbReference type="SUPFAM" id="SSF52172">
    <property type="entry name" value="CheY-like"/>
    <property type="match status" value="1"/>
</dbReference>
<dbReference type="CDD" id="cd00009">
    <property type="entry name" value="AAA"/>
    <property type="match status" value="1"/>
</dbReference>
<dbReference type="InterPro" id="IPR009057">
    <property type="entry name" value="Homeodomain-like_sf"/>
</dbReference>
<dbReference type="GO" id="GO:0043565">
    <property type="term" value="F:sequence-specific DNA binding"/>
    <property type="evidence" value="ECO:0007669"/>
    <property type="project" value="InterPro"/>
</dbReference>
<dbReference type="SMART" id="SM00382">
    <property type="entry name" value="AAA"/>
    <property type="match status" value="1"/>
</dbReference>
<dbReference type="PROSITE" id="PS50110">
    <property type="entry name" value="RESPONSE_REGULATORY"/>
    <property type="match status" value="1"/>
</dbReference>
<dbReference type="InterPro" id="IPR002078">
    <property type="entry name" value="Sigma_54_int"/>
</dbReference>
<evidence type="ECO:0000313" key="14">
    <source>
        <dbReference type="EMBL" id="HJA09464.1"/>
    </source>
</evidence>
<dbReference type="PRINTS" id="PR01590">
    <property type="entry name" value="HTHFIS"/>
</dbReference>
<keyword evidence="7" id="KW-0805">Transcription regulation</keyword>
<evidence type="ECO:0000256" key="4">
    <source>
        <dbReference type="ARBA" id="ARBA00022741"/>
    </source>
</evidence>
<accession>A0A9D2KL16</accession>
<evidence type="ECO:0000259" key="13">
    <source>
        <dbReference type="PROSITE" id="PS50110"/>
    </source>
</evidence>
<dbReference type="SUPFAM" id="SSF46689">
    <property type="entry name" value="Homeodomain-like"/>
    <property type="match status" value="1"/>
</dbReference>
<evidence type="ECO:0000256" key="9">
    <source>
        <dbReference type="ARBA" id="ARBA00023159"/>
    </source>
</evidence>
<dbReference type="InterPro" id="IPR058031">
    <property type="entry name" value="AAA_lid_NorR"/>
</dbReference>
<dbReference type="PROSITE" id="PS00688">
    <property type="entry name" value="SIGMA54_INTERACT_3"/>
    <property type="match status" value="1"/>
</dbReference>
<dbReference type="InterPro" id="IPR025662">
    <property type="entry name" value="Sigma_54_int_dom_ATP-bd_1"/>
</dbReference>
<gene>
    <name evidence="14" type="ORF">H9962_09820</name>
</gene>
<evidence type="ECO:0000256" key="10">
    <source>
        <dbReference type="ARBA" id="ARBA00023163"/>
    </source>
</evidence>
<keyword evidence="9" id="KW-0010">Activator</keyword>
<dbReference type="InterPro" id="IPR027417">
    <property type="entry name" value="P-loop_NTPase"/>
</dbReference>
<dbReference type="PROSITE" id="PS00675">
    <property type="entry name" value="SIGMA54_INTERACT_1"/>
    <property type="match status" value="1"/>
</dbReference>
<dbReference type="SUPFAM" id="SSF52540">
    <property type="entry name" value="P-loop containing nucleoside triphosphate hydrolases"/>
    <property type="match status" value="1"/>
</dbReference>
<sequence length="459" mass="51471">MSENARILVIDDEKNYLLVLEALLADAGYSVTAINDPEMALAFLDDSEVDVVITDMKMPKMTGKEVLQSIKKSWSHIPVLIMTAFGSIESAVEVMRYGAFDYITKPFANDELLLSVHNAAELSRAHQQYRLLQENLEDRYSTHQIIGKSKAIRDTLNIVDRVSASRSTVLITGESGTGKELVARAIHFSSPRKEAPFVTVNCMAFNAGVLESELFGHEKGSFTGAVAMRRGRFEQADHGTLFLDEIGELTPDLQVKLLRVLQERTFERVGGTEPVSVDIRVVAATNKDLAKLVEEGKFREDLFYRLNVVQIPIPPLRERREDIPLLVAHFAEKISAENAINGKKFSQEAQNYLTGYEWPGNIRQLQNVIERCIVMVPHDVIGVDDLPPEIRDEESQFKSAVDLLPVELNLADTLDRIEAALIRRALIRADFVQAHAAELLGISRSLMQYKLKKYNITGH</sequence>
<evidence type="ECO:0000256" key="6">
    <source>
        <dbReference type="ARBA" id="ARBA00023012"/>
    </source>
</evidence>
<evidence type="ECO:0000256" key="11">
    <source>
        <dbReference type="PROSITE-ProRule" id="PRU00169"/>
    </source>
</evidence>
<dbReference type="FunFam" id="1.10.8.60:FF:000014">
    <property type="entry name" value="DNA-binding transcriptional regulator NtrC"/>
    <property type="match status" value="1"/>
</dbReference>
<feature type="domain" description="Response regulatory" evidence="13">
    <location>
        <begin position="6"/>
        <end position="120"/>
    </location>
</feature>
<comment type="caution">
    <text evidence="14">The sequence shown here is derived from an EMBL/GenBank/DDBJ whole genome shotgun (WGS) entry which is preliminary data.</text>
</comment>
<dbReference type="AlphaFoldDB" id="A0A9D2KL16"/>
<dbReference type="Pfam" id="PF25601">
    <property type="entry name" value="AAA_lid_14"/>
    <property type="match status" value="1"/>
</dbReference>
<dbReference type="Gene3D" id="1.10.8.60">
    <property type="match status" value="1"/>
</dbReference>
<name>A0A9D2KL16_9BACT</name>
<dbReference type="InterPro" id="IPR025944">
    <property type="entry name" value="Sigma_54_int_dom_CS"/>
</dbReference>
<keyword evidence="2" id="KW-0963">Cytoplasm</keyword>
<organism evidence="14 15">
    <name type="scientific">Candidatus Mailhella merdigallinarum</name>
    <dbReference type="NCBI Taxonomy" id="2838658"/>
    <lineage>
        <taxon>Bacteria</taxon>
        <taxon>Pseudomonadati</taxon>
        <taxon>Thermodesulfobacteriota</taxon>
        <taxon>Desulfovibrionia</taxon>
        <taxon>Desulfovibrionales</taxon>
        <taxon>Desulfovibrionaceae</taxon>
        <taxon>Mailhella</taxon>
    </lineage>
</organism>
<proteinExistence type="predicted"/>
<evidence type="ECO:0000256" key="7">
    <source>
        <dbReference type="ARBA" id="ARBA00023015"/>
    </source>
</evidence>
<keyword evidence="8" id="KW-0238">DNA-binding</keyword>
<evidence type="ECO:0000256" key="1">
    <source>
        <dbReference type="ARBA" id="ARBA00004496"/>
    </source>
</evidence>
<dbReference type="FunFam" id="3.40.50.300:FF:000006">
    <property type="entry name" value="DNA-binding transcriptional regulator NtrC"/>
    <property type="match status" value="1"/>
</dbReference>
<dbReference type="Gene3D" id="1.10.10.60">
    <property type="entry name" value="Homeodomain-like"/>
    <property type="match status" value="1"/>
</dbReference>
<dbReference type="Proteomes" id="UP000824225">
    <property type="component" value="Unassembled WGS sequence"/>
</dbReference>
<evidence type="ECO:0000259" key="12">
    <source>
        <dbReference type="PROSITE" id="PS50045"/>
    </source>
</evidence>
<keyword evidence="6" id="KW-0902">Two-component regulatory system</keyword>
<dbReference type="InterPro" id="IPR011006">
    <property type="entry name" value="CheY-like_superfamily"/>
</dbReference>
<dbReference type="SMART" id="SM00448">
    <property type="entry name" value="REC"/>
    <property type="match status" value="1"/>
</dbReference>
<evidence type="ECO:0000256" key="8">
    <source>
        <dbReference type="ARBA" id="ARBA00023125"/>
    </source>
</evidence>
<dbReference type="Pfam" id="PF02954">
    <property type="entry name" value="HTH_8"/>
    <property type="match status" value="1"/>
</dbReference>
<comment type="subcellular location">
    <subcellularLocation>
        <location evidence="1">Cytoplasm</location>
    </subcellularLocation>
</comment>
<dbReference type="PANTHER" id="PTHR32071">
    <property type="entry name" value="TRANSCRIPTIONAL REGULATORY PROTEIN"/>
    <property type="match status" value="1"/>
</dbReference>
<reference evidence="14" key="2">
    <citation type="submission" date="2021-04" db="EMBL/GenBank/DDBJ databases">
        <authorList>
            <person name="Gilroy R."/>
        </authorList>
    </citation>
    <scope>NUCLEOTIDE SEQUENCE</scope>
    <source>
        <strain evidence="14">CHK186-16707</strain>
    </source>
</reference>
<evidence type="ECO:0000256" key="2">
    <source>
        <dbReference type="ARBA" id="ARBA00022490"/>
    </source>
</evidence>
<evidence type="ECO:0000256" key="3">
    <source>
        <dbReference type="ARBA" id="ARBA00022553"/>
    </source>
</evidence>
<protein>
    <submittedName>
        <fullName evidence="14">Sigma-54 dependent transcriptional regulator</fullName>
    </submittedName>
</protein>
<dbReference type="GO" id="GO:0000160">
    <property type="term" value="P:phosphorelay signal transduction system"/>
    <property type="evidence" value="ECO:0007669"/>
    <property type="project" value="UniProtKB-KW"/>
</dbReference>
<dbReference type="GO" id="GO:0005524">
    <property type="term" value="F:ATP binding"/>
    <property type="evidence" value="ECO:0007669"/>
    <property type="project" value="UniProtKB-KW"/>
</dbReference>